<evidence type="ECO:0000313" key="4">
    <source>
        <dbReference type="Proteomes" id="UP001620626"/>
    </source>
</evidence>
<evidence type="ECO:0000313" key="2">
    <source>
        <dbReference type="EMBL" id="KAL3105961.1"/>
    </source>
</evidence>
<dbReference type="Gene3D" id="3.10.100.10">
    <property type="entry name" value="Mannose-Binding Protein A, subunit A"/>
    <property type="match status" value="1"/>
</dbReference>
<reference evidence="2 4" key="1">
    <citation type="submission" date="2024-10" db="EMBL/GenBank/DDBJ databases">
        <authorList>
            <person name="Kim D."/>
        </authorList>
    </citation>
    <scope>NUCLEOTIDE SEQUENCE [LARGE SCALE GENOMIC DNA]</scope>
    <source>
        <strain evidence="2">BH-2024</strain>
    </source>
</reference>
<accession>A0ABD2KSP4</accession>
<sequence length="281" mass="31799">MVIQTEDWQQQQFTDDQQLWEENAPSFAEELEGAESPVTEKLKQQTVAPSANFDDAEICWISWLGYEPPSNLEGADKWDNWHALNNGWPTETEEQKEMSLSKWVLELFQGMRNFLSDKAQKICAAVGGQIVSIHSEEENTLVARLIDEDYMLCNGVNEPLAEASKMDAIAKNPLFCTPKSQWLYLSFIVGVHRKRNGRGGFVSTMEDGSQATFGNVAEHRGKDSKADYPWSAQEPSGTLNWNYNDEPAEECVQMWHPCGWWNDIQCDRANLAGVVCQKNAV</sequence>
<dbReference type="InterPro" id="IPR016186">
    <property type="entry name" value="C-type_lectin-like/link_sf"/>
</dbReference>
<dbReference type="InterPro" id="IPR001304">
    <property type="entry name" value="C-type_lectin-like"/>
</dbReference>
<protein>
    <recommendedName>
        <fullName evidence="1">C-type lectin domain-containing protein</fullName>
    </recommendedName>
</protein>
<comment type="caution">
    <text evidence="2">The sequence shown here is derived from an EMBL/GenBank/DDBJ whole genome shotgun (WGS) entry which is preliminary data.</text>
</comment>
<organism evidence="2 4">
    <name type="scientific">Heterodera trifolii</name>
    <dbReference type="NCBI Taxonomy" id="157864"/>
    <lineage>
        <taxon>Eukaryota</taxon>
        <taxon>Metazoa</taxon>
        <taxon>Ecdysozoa</taxon>
        <taxon>Nematoda</taxon>
        <taxon>Chromadorea</taxon>
        <taxon>Rhabditida</taxon>
        <taxon>Tylenchina</taxon>
        <taxon>Tylenchomorpha</taxon>
        <taxon>Tylenchoidea</taxon>
        <taxon>Heteroderidae</taxon>
        <taxon>Heteroderinae</taxon>
        <taxon>Heterodera</taxon>
    </lineage>
</organism>
<gene>
    <name evidence="3" type="ORF">niasHT_019392</name>
    <name evidence="2" type="ORF">niasHT_025018</name>
</gene>
<dbReference type="PROSITE" id="PS50041">
    <property type="entry name" value="C_TYPE_LECTIN_2"/>
    <property type="match status" value="1"/>
</dbReference>
<proteinExistence type="predicted"/>
<dbReference type="InterPro" id="IPR016187">
    <property type="entry name" value="CTDL_fold"/>
</dbReference>
<name>A0ABD2KSP4_9BILA</name>
<dbReference type="Proteomes" id="UP001620626">
    <property type="component" value="Unassembled WGS sequence"/>
</dbReference>
<evidence type="ECO:0000313" key="3">
    <source>
        <dbReference type="EMBL" id="KAL3106996.1"/>
    </source>
</evidence>
<keyword evidence="4" id="KW-1185">Reference proteome</keyword>
<dbReference type="SMART" id="SM00034">
    <property type="entry name" value="CLECT"/>
    <property type="match status" value="1"/>
</dbReference>
<evidence type="ECO:0000259" key="1">
    <source>
        <dbReference type="PROSITE" id="PS50041"/>
    </source>
</evidence>
<dbReference type="AlphaFoldDB" id="A0ABD2KSP4"/>
<dbReference type="SUPFAM" id="SSF56436">
    <property type="entry name" value="C-type lectin-like"/>
    <property type="match status" value="1"/>
</dbReference>
<dbReference type="EMBL" id="JBICBT010000626">
    <property type="protein sequence ID" value="KAL3106996.1"/>
    <property type="molecule type" value="Genomic_DNA"/>
</dbReference>
<dbReference type="EMBL" id="JBICBT010000672">
    <property type="protein sequence ID" value="KAL3105961.1"/>
    <property type="molecule type" value="Genomic_DNA"/>
</dbReference>
<feature type="domain" description="C-type lectin" evidence="1">
    <location>
        <begin position="227"/>
        <end position="268"/>
    </location>
</feature>